<feature type="signal peptide" evidence="1">
    <location>
        <begin position="1"/>
        <end position="22"/>
    </location>
</feature>
<keyword evidence="1" id="KW-0732">Signal</keyword>
<dbReference type="OrthoDB" id="98106at2"/>
<dbReference type="PANTHER" id="PTHR37494:SF1">
    <property type="entry name" value="STAPHYLOCOCCUS AUREUS SURFACE PROTEIN A"/>
    <property type="match status" value="1"/>
</dbReference>
<protein>
    <submittedName>
        <fullName evidence="3">Ig family protein</fullName>
    </submittedName>
</protein>
<accession>Q023T9</accession>
<dbReference type="InterPro" id="IPR022409">
    <property type="entry name" value="PKD/Chitinase_dom"/>
</dbReference>
<dbReference type="Pfam" id="PF05345">
    <property type="entry name" value="He_PIG"/>
    <property type="match status" value="10"/>
</dbReference>
<dbReference type="InterPro" id="IPR035986">
    <property type="entry name" value="PKD_dom_sf"/>
</dbReference>
<dbReference type="Pfam" id="PF22352">
    <property type="entry name" value="K319L-like_PKD"/>
    <property type="match status" value="2"/>
</dbReference>
<gene>
    <name evidence="3" type="ordered locus">Acid_2763</name>
</gene>
<dbReference type="HOGENOM" id="CLU_260241_0_0_0"/>
<dbReference type="EMBL" id="CP000473">
    <property type="protein sequence ID" value="ABJ83751.1"/>
    <property type="molecule type" value="Genomic_DNA"/>
</dbReference>
<dbReference type="KEGG" id="sus:Acid_2763"/>
<sequence length="1316" mass="130599" precursor="true">MRHIGITTLLSLSLLTSSVMMGQIPTRNMAPVAHAGRGQTVMPGSVALLDGGRSWDAEGAPLQFHWSLAAMPKGSRAVLQGADTVSPRLAVDLPGTYVARLVVNDGKTDSVESFVTISTDNTAPVADAGRDRVAAAGSTVELNGAGSTDVDGDMLTYAWSIVSAPEGSAAALTDPSQVNPKLLMDLPGTYVAQLKVNDGRADSEPVTVTITSGETLRPVAHAGRSQTVAPGAMVRLDGGSTDPQDLPVRLQWALTSRPAGSKAALDDPRSANPFFVADVAGTYIAQLVAHNGTAHSAASTVTITTRDLAPVADAGAGREVAAGDSVKLDGSGSWSARGRTLQHSWAILSRPLNSKVALSSSTGATPSFVPDVPGAYVVQLIVTDEGGLKSTPVTTLITASALSITTVSLPDAQLGIPYSTVLTANGGAPPYTWKSVGGRLPAGFSLDPATGTLSGTAQTMNAAFLTFMVTDSSLPAQSATAQMSLGVSQSLLTITTSSLPGGQKGMPYSQALTAAGGIAPYTWSIVGGSLPAGWTLFPSSGLISGTTSGTVVNGSVTIQVKDSAQVQSSATKSFTINVASTLLSITTLSLPNGQVGVPYSATMAASGAAGTVTWQVTAGALPGGMTLNAATGQISGTPSGAVNATPLTIQATDTATTLTASVNVTLTVTGSNFTVTTTSLPNATAGTPYVQALQASGGTGALTWKISAGALPSGITLGTDGTVSGTPILAGGPVTFSVSVTDSSSPVQTAQASLSLTVIAGTLTITTTSLPTAMVGVPYSAALTASGGILPYSWSIVSGRLPGGFTFDASGVIGGSAQFTDPANVTFRVTDSSSPAKSVTAAFNLDILPPGFAILTTSLPDGQAGVPYAVQIQSAGGVTPYSWTVTSGQFPAGISLDPSTGLVSGTATAAGSGTVTIRATDSSSPRQVATRGLTLTIAGKAIVITTASLVNGSVGVGYSQTLTAAGGTGTLNWQVVSGALPAGLTLNALTGLISGTPTSAAAGVPLSFKVTDSSVPALSATANFTMTITGGAPTITTASLGNGTVGVPYSQTLTAAGGSLPYTWLLTAGTLPAGLNFSSTGVLAGTPTAAATAAQLTFKVTDGSSQSTSATLALTIGAGTGGGGTLTVLTTSLPPALVGVPYSVALVATGGTPPYTWNLPAGRLPGGFVLSPNGVISGTADPANQPDGFLDPLLLGFRVTDSSAPAQQVTAQLVFNITKQALQITTTSLPGGSVGVPYSFRMTASGGGSGVYTWALVSGALPLGLSLDPATGVISGTPSATMVRRIIISVTDPAPPPVVFGGSQTTVSGSFTLQVQ</sequence>
<dbReference type="PANTHER" id="PTHR37494">
    <property type="entry name" value="HEMAGGLUTININ"/>
    <property type="match status" value="1"/>
</dbReference>
<evidence type="ECO:0000256" key="1">
    <source>
        <dbReference type="SAM" id="SignalP"/>
    </source>
</evidence>
<dbReference type="InterPro" id="IPR015919">
    <property type="entry name" value="Cadherin-like_sf"/>
</dbReference>
<feature type="domain" description="PKD/Chitinase" evidence="2">
    <location>
        <begin position="311"/>
        <end position="401"/>
    </location>
</feature>
<dbReference type="SUPFAM" id="SSF49313">
    <property type="entry name" value="Cadherin-like"/>
    <property type="match status" value="6"/>
</dbReference>
<dbReference type="Gene3D" id="2.60.40.10">
    <property type="entry name" value="Immunoglobulins"/>
    <property type="match status" value="14"/>
</dbReference>
<feature type="chain" id="PRO_5004163647" evidence="1">
    <location>
        <begin position="23"/>
        <end position="1316"/>
    </location>
</feature>
<dbReference type="GO" id="GO:0005509">
    <property type="term" value="F:calcium ion binding"/>
    <property type="evidence" value="ECO:0007669"/>
    <property type="project" value="InterPro"/>
</dbReference>
<dbReference type="InterPro" id="IPR013783">
    <property type="entry name" value="Ig-like_fold"/>
</dbReference>
<dbReference type="InParanoid" id="Q023T9"/>
<feature type="domain" description="PKD/Chitinase" evidence="2">
    <location>
        <begin position="219"/>
        <end position="308"/>
    </location>
</feature>
<feature type="domain" description="PKD/Chitinase" evidence="2">
    <location>
        <begin position="125"/>
        <end position="213"/>
    </location>
</feature>
<dbReference type="STRING" id="234267.Acid_2763"/>
<evidence type="ECO:0000313" key="3">
    <source>
        <dbReference type="EMBL" id="ABJ83751.1"/>
    </source>
</evidence>
<name>Q023T9_SOLUE</name>
<organism evidence="3">
    <name type="scientific">Solibacter usitatus (strain Ellin6076)</name>
    <dbReference type="NCBI Taxonomy" id="234267"/>
    <lineage>
        <taxon>Bacteria</taxon>
        <taxon>Pseudomonadati</taxon>
        <taxon>Acidobacteriota</taxon>
        <taxon>Terriglobia</taxon>
        <taxon>Bryobacterales</taxon>
        <taxon>Solibacteraceae</taxon>
        <taxon>Candidatus Solibacter</taxon>
    </lineage>
</organism>
<feature type="domain" description="PKD/Chitinase" evidence="2">
    <location>
        <begin position="32"/>
        <end position="120"/>
    </location>
</feature>
<dbReference type="eggNOG" id="COG4625">
    <property type="taxonomic scope" value="Bacteria"/>
</dbReference>
<proteinExistence type="predicted"/>
<dbReference type="eggNOG" id="COG3291">
    <property type="taxonomic scope" value="Bacteria"/>
</dbReference>
<evidence type="ECO:0000259" key="2">
    <source>
        <dbReference type="SMART" id="SM00089"/>
    </source>
</evidence>
<reference evidence="3" key="1">
    <citation type="submission" date="2006-10" db="EMBL/GenBank/DDBJ databases">
        <title>Complete sequence of Solibacter usitatus Ellin6076.</title>
        <authorList>
            <consortium name="US DOE Joint Genome Institute"/>
            <person name="Copeland A."/>
            <person name="Lucas S."/>
            <person name="Lapidus A."/>
            <person name="Barry K."/>
            <person name="Detter J.C."/>
            <person name="Glavina del Rio T."/>
            <person name="Hammon N."/>
            <person name="Israni S."/>
            <person name="Dalin E."/>
            <person name="Tice H."/>
            <person name="Pitluck S."/>
            <person name="Thompson L.S."/>
            <person name="Brettin T."/>
            <person name="Bruce D."/>
            <person name="Han C."/>
            <person name="Tapia R."/>
            <person name="Gilna P."/>
            <person name="Schmutz J."/>
            <person name="Larimer F."/>
            <person name="Land M."/>
            <person name="Hauser L."/>
            <person name="Kyrpides N."/>
            <person name="Mikhailova N."/>
            <person name="Janssen P.H."/>
            <person name="Kuske C.R."/>
            <person name="Richardson P."/>
        </authorList>
    </citation>
    <scope>NUCLEOTIDE SEQUENCE</scope>
    <source>
        <strain evidence="3">Ellin6076</strain>
    </source>
</reference>
<dbReference type="GO" id="GO:0016020">
    <property type="term" value="C:membrane"/>
    <property type="evidence" value="ECO:0007669"/>
    <property type="project" value="InterPro"/>
</dbReference>
<dbReference type="SMART" id="SM00089">
    <property type="entry name" value="PKD"/>
    <property type="match status" value="4"/>
</dbReference>
<dbReference type="SUPFAM" id="SSF49299">
    <property type="entry name" value="PKD domain"/>
    <property type="match status" value="2"/>
</dbReference>